<protein>
    <submittedName>
        <fullName evidence="1">Uncharacterized protein</fullName>
    </submittedName>
</protein>
<organism evidence="1 3">
    <name type="scientific">Sphaerobolus stellatus (strain SS14)</name>
    <dbReference type="NCBI Taxonomy" id="990650"/>
    <lineage>
        <taxon>Eukaryota</taxon>
        <taxon>Fungi</taxon>
        <taxon>Dikarya</taxon>
        <taxon>Basidiomycota</taxon>
        <taxon>Agaricomycotina</taxon>
        <taxon>Agaricomycetes</taxon>
        <taxon>Phallomycetidae</taxon>
        <taxon>Geastrales</taxon>
        <taxon>Sphaerobolaceae</taxon>
        <taxon>Sphaerobolus</taxon>
    </lineage>
</organism>
<dbReference type="Proteomes" id="UP000054279">
    <property type="component" value="Unassembled WGS sequence"/>
</dbReference>
<keyword evidence="3" id="KW-1185">Reference proteome</keyword>
<dbReference type="OrthoDB" id="312874at2759"/>
<sequence>MPEEQRALESNDHLIDLDHARSQVQVGGLAQPTFMVSESSLISDVQYHGGKGVHFTVATLEMASRVIENQVNRVPYIVQLASRFSLPTNGSEKPLTPNDLQ</sequence>
<evidence type="ECO:0000313" key="2">
    <source>
        <dbReference type="EMBL" id="KIJ36570.1"/>
    </source>
</evidence>
<reference evidence="1 3" key="1">
    <citation type="submission" date="2014-06" db="EMBL/GenBank/DDBJ databases">
        <title>Evolutionary Origins and Diversification of the Mycorrhizal Mutualists.</title>
        <authorList>
            <consortium name="DOE Joint Genome Institute"/>
            <consortium name="Mycorrhizal Genomics Consortium"/>
            <person name="Kohler A."/>
            <person name="Kuo A."/>
            <person name="Nagy L.G."/>
            <person name="Floudas D."/>
            <person name="Copeland A."/>
            <person name="Barry K.W."/>
            <person name="Cichocki N."/>
            <person name="Veneault-Fourrey C."/>
            <person name="LaButti K."/>
            <person name="Lindquist E.A."/>
            <person name="Lipzen A."/>
            <person name="Lundell T."/>
            <person name="Morin E."/>
            <person name="Murat C."/>
            <person name="Riley R."/>
            <person name="Ohm R."/>
            <person name="Sun H."/>
            <person name="Tunlid A."/>
            <person name="Henrissat B."/>
            <person name="Grigoriev I.V."/>
            <person name="Hibbett D.S."/>
            <person name="Martin F."/>
        </authorList>
    </citation>
    <scope>NUCLEOTIDE SEQUENCE [LARGE SCALE GENOMIC DNA]</scope>
    <source>
        <strain evidence="1 3">SS14</strain>
    </source>
</reference>
<gene>
    <name evidence="2" type="ORF">M422DRAFT_50929</name>
    <name evidence="1" type="ORF">M422DRAFT_53114</name>
</gene>
<name>A0A0C9V3E4_SPHS4</name>
<dbReference type="EMBL" id="KN837176">
    <property type="protein sequence ID" value="KIJ36570.1"/>
    <property type="molecule type" value="Genomic_DNA"/>
</dbReference>
<accession>A0A0C9V3E4</accession>
<proteinExistence type="predicted"/>
<evidence type="ECO:0000313" key="1">
    <source>
        <dbReference type="EMBL" id="KIJ31976.1"/>
    </source>
</evidence>
<dbReference type="EMBL" id="KN837233">
    <property type="protein sequence ID" value="KIJ31976.1"/>
    <property type="molecule type" value="Genomic_DNA"/>
</dbReference>
<dbReference type="AlphaFoldDB" id="A0A0C9V3E4"/>
<dbReference type="HOGENOM" id="CLU_2293465_0_0_1"/>
<evidence type="ECO:0000313" key="3">
    <source>
        <dbReference type="Proteomes" id="UP000054279"/>
    </source>
</evidence>